<reference evidence="3" key="1">
    <citation type="submission" date="2023-10" db="EMBL/GenBank/DDBJ databases">
        <authorList>
            <person name="Hackl T."/>
        </authorList>
    </citation>
    <scope>NUCLEOTIDE SEQUENCE</scope>
</reference>
<dbReference type="AlphaFoldDB" id="A0AAI8VRA4"/>
<feature type="compositionally biased region" description="Polar residues" evidence="1">
    <location>
        <begin position="212"/>
        <end position="222"/>
    </location>
</feature>
<proteinExistence type="predicted"/>
<keyword evidence="4" id="KW-1185">Reference proteome</keyword>
<evidence type="ECO:0000256" key="1">
    <source>
        <dbReference type="SAM" id="MobiDB-lite"/>
    </source>
</evidence>
<organism evidence="3 4">
    <name type="scientific">Anthostomella pinea</name>
    <dbReference type="NCBI Taxonomy" id="933095"/>
    <lineage>
        <taxon>Eukaryota</taxon>
        <taxon>Fungi</taxon>
        <taxon>Dikarya</taxon>
        <taxon>Ascomycota</taxon>
        <taxon>Pezizomycotina</taxon>
        <taxon>Sordariomycetes</taxon>
        <taxon>Xylariomycetidae</taxon>
        <taxon>Xylariales</taxon>
        <taxon>Xylariaceae</taxon>
        <taxon>Anthostomella</taxon>
    </lineage>
</organism>
<gene>
    <name evidence="3" type="ORF">KHLLAP_LOCUS9692</name>
</gene>
<dbReference type="Proteomes" id="UP001295740">
    <property type="component" value="Unassembled WGS sequence"/>
</dbReference>
<name>A0AAI8VRA4_9PEZI</name>
<feature type="transmembrane region" description="Helical" evidence="2">
    <location>
        <begin position="41"/>
        <end position="69"/>
    </location>
</feature>
<feature type="transmembrane region" description="Helical" evidence="2">
    <location>
        <begin position="253"/>
        <end position="274"/>
    </location>
</feature>
<evidence type="ECO:0000313" key="3">
    <source>
        <dbReference type="EMBL" id="CAJ2509224.1"/>
    </source>
</evidence>
<feature type="transmembrane region" description="Helical" evidence="2">
    <location>
        <begin position="144"/>
        <end position="163"/>
    </location>
</feature>
<keyword evidence="2" id="KW-0472">Membrane</keyword>
<accession>A0AAI8VRA4</accession>
<protein>
    <submittedName>
        <fullName evidence="3">Uu.00g142500.m01.CDS01</fullName>
    </submittedName>
</protein>
<sequence length="476" mass="52295">MSGQLPHGAEGAAALTVIFAAVSWICSAFMIWLTWTHNERISYVACVAYFTLLSTTASFIQQIHVIAFYRDDMIKEFERKTAHPNADNINIANGSVGLDLALFYVQFFCYNVESMFIMFWASELAQSIYGLTEKAATRRILCKVNAGGKVVAVIFPLAIVLALQAPSVQSHLHRFVVLAAVPLFFSLGLGSLLLLAILVRYIHSRRKLRRFSSSDGYSTDPESSQGAGRRARGVRSSWSTRSSSTKGIYDRWLLTRFTIGFVLLTVFQIATVLFQDFSKRNAAEDVSSGTVDLSVARARDTLYLFIPGNTPGIAIFVVFGTTSAFRRHIYRTFIPRRWQRNRATFLLEDGRPASTSPGASPRCSTITAVPSRQASFVKNHRREPGSGSTVCSAASREVEMQTTVAARKESGKGKEAEERLGDVAEIGVGYGDDIPAVARPAAVIAPALVYGRGDPELSDGSRNIVVIYKCGGSWRR</sequence>
<feature type="transmembrane region" description="Helical" evidence="2">
    <location>
        <begin position="302"/>
        <end position="325"/>
    </location>
</feature>
<dbReference type="EMBL" id="CAUWAG010000012">
    <property type="protein sequence ID" value="CAJ2509224.1"/>
    <property type="molecule type" value="Genomic_DNA"/>
</dbReference>
<feature type="transmembrane region" description="Helical" evidence="2">
    <location>
        <begin position="175"/>
        <end position="202"/>
    </location>
</feature>
<comment type="caution">
    <text evidence="3">The sequence shown here is derived from an EMBL/GenBank/DDBJ whole genome shotgun (WGS) entry which is preliminary data.</text>
</comment>
<keyword evidence="2" id="KW-0812">Transmembrane</keyword>
<feature type="compositionally biased region" description="Low complexity" evidence="1">
    <location>
        <begin position="223"/>
        <end position="242"/>
    </location>
</feature>
<feature type="transmembrane region" description="Helical" evidence="2">
    <location>
        <begin position="12"/>
        <end position="35"/>
    </location>
</feature>
<evidence type="ECO:0000256" key="2">
    <source>
        <dbReference type="SAM" id="Phobius"/>
    </source>
</evidence>
<feature type="region of interest" description="Disordered" evidence="1">
    <location>
        <begin position="212"/>
        <end position="242"/>
    </location>
</feature>
<keyword evidence="2" id="KW-1133">Transmembrane helix</keyword>
<evidence type="ECO:0000313" key="4">
    <source>
        <dbReference type="Proteomes" id="UP001295740"/>
    </source>
</evidence>